<dbReference type="InterPro" id="IPR005656">
    <property type="entry name" value="MmgE_PrpD"/>
</dbReference>
<protein>
    <recommendedName>
        <fullName evidence="6">2-methylcitrate dehydratase</fullName>
    </recommendedName>
</protein>
<dbReference type="RefSeq" id="WP_147142196.1">
    <property type="nucleotide sequence ID" value="NZ_BJXA01000100.1"/>
</dbReference>
<evidence type="ECO:0008006" key="6">
    <source>
        <dbReference type="Google" id="ProtNLM"/>
    </source>
</evidence>
<evidence type="ECO:0000313" key="5">
    <source>
        <dbReference type="Proteomes" id="UP000321424"/>
    </source>
</evidence>
<dbReference type="InterPro" id="IPR036148">
    <property type="entry name" value="MmgE/PrpD_sf"/>
</dbReference>
<dbReference type="SUPFAM" id="SSF103378">
    <property type="entry name" value="2-methylcitrate dehydratase PrpD"/>
    <property type="match status" value="1"/>
</dbReference>
<sequence>MDTSEDSCPSITARLAQWARSLAFEDIPSHTVDLTISQIISNLAAIRASLEHPLGQSLVAAFGKPSDISGKQSAFVLSALSMSFEFDEVAYSGHLSASCVNVAMGYAEELGRNGKETIAAIVAANECAARFQSAVILGPIFRGQSSTYPHIIGAVVARLHGLGWAESDWTNAFGLGFGILPVPHEQSFLSSDAKVFVAALPVRNALDACDAALHGLRGSLDVFEGADGVLAKLADMPLEDAITDRLGKRWHTDTLSFKPYPGSFYLQAAFECAEKLHADLGVNQLDDVKEIVVHSSLLTVLLDAKVRPHLRREQTTVSAITFSVGYGIAAILATGHLGIDSFGPQQIGDPRLWALADKVRVVEDRSLTEAMVRATVPLGEMLRQAGDRVGSLPVIRDLPASDLELIRTTIGPSASTFDTATMAIGARVDVVLTDGRTFSEGRDRSIGMAGPETRRDHRNIARQKFLRTGGSSEALARLENLVALDANEVVSALRAALAGAK</sequence>
<feature type="domain" description="MmgE/PrpD C-terminal" evidence="3">
    <location>
        <begin position="260"/>
        <end position="371"/>
    </location>
</feature>
<accession>A0A511MSA9</accession>
<dbReference type="Pfam" id="PF19305">
    <property type="entry name" value="MmgE_PrpD_C"/>
    <property type="match status" value="1"/>
</dbReference>
<dbReference type="Proteomes" id="UP000321424">
    <property type="component" value="Unassembled WGS sequence"/>
</dbReference>
<comment type="caution">
    <text evidence="4">The sequence shown here is derived from an EMBL/GenBank/DDBJ whole genome shotgun (WGS) entry which is preliminary data.</text>
</comment>
<proteinExistence type="inferred from homology"/>
<evidence type="ECO:0000259" key="3">
    <source>
        <dbReference type="Pfam" id="PF19305"/>
    </source>
</evidence>
<dbReference type="AlphaFoldDB" id="A0A511MSA9"/>
<organism evidence="4 5">
    <name type="scientific">Nocardia ninae NBRC 108245</name>
    <dbReference type="NCBI Taxonomy" id="1210091"/>
    <lineage>
        <taxon>Bacteria</taxon>
        <taxon>Bacillati</taxon>
        <taxon>Actinomycetota</taxon>
        <taxon>Actinomycetes</taxon>
        <taxon>Mycobacteriales</taxon>
        <taxon>Nocardiaceae</taxon>
        <taxon>Nocardia</taxon>
    </lineage>
</organism>
<feature type="domain" description="MmgE/PrpD N-terminal" evidence="2">
    <location>
        <begin position="14"/>
        <end position="234"/>
    </location>
</feature>
<keyword evidence="5" id="KW-1185">Reference proteome</keyword>
<dbReference type="Pfam" id="PF03972">
    <property type="entry name" value="MmgE_PrpD_N"/>
    <property type="match status" value="1"/>
</dbReference>
<dbReference type="InterPro" id="IPR045337">
    <property type="entry name" value="MmgE_PrpD_C"/>
</dbReference>
<dbReference type="PANTHER" id="PTHR16943:SF8">
    <property type="entry name" value="2-METHYLCITRATE DEHYDRATASE"/>
    <property type="match status" value="1"/>
</dbReference>
<reference evidence="4 5" key="1">
    <citation type="submission" date="2019-07" db="EMBL/GenBank/DDBJ databases">
        <title>Whole genome shotgun sequence of Nocardia ninae NBRC 108245.</title>
        <authorList>
            <person name="Hosoyama A."/>
            <person name="Uohara A."/>
            <person name="Ohji S."/>
            <person name="Ichikawa N."/>
        </authorList>
    </citation>
    <scope>NUCLEOTIDE SEQUENCE [LARGE SCALE GENOMIC DNA]</scope>
    <source>
        <strain evidence="4 5">NBRC 108245</strain>
    </source>
</reference>
<gene>
    <name evidence="4" type="ORF">NN4_79930</name>
</gene>
<dbReference type="InterPro" id="IPR045336">
    <property type="entry name" value="MmgE_PrpD_N"/>
</dbReference>
<evidence type="ECO:0000259" key="2">
    <source>
        <dbReference type="Pfam" id="PF03972"/>
    </source>
</evidence>
<name>A0A511MSA9_9NOCA</name>
<evidence type="ECO:0000256" key="1">
    <source>
        <dbReference type="ARBA" id="ARBA00006174"/>
    </source>
</evidence>
<dbReference type="InterPro" id="IPR042183">
    <property type="entry name" value="MmgE/PrpD_sf_1"/>
</dbReference>
<evidence type="ECO:0000313" key="4">
    <source>
        <dbReference type="EMBL" id="GEM43474.1"/>
    </source>
</evidence>
<comment type="similarity">
    <text evidence="1">Belongs to the PrpD family.</text>
</comment>
<dbReference type="Gene3D" id="1.10.4100.10">
    <property type="entry name" value="2-methylcitrate dehydratase PrpD"/>
    <property type="match status" value="1"/>
</dbReference>
<dbReference type="PANTHER" id="PTHR16943">
    <property type="entry name" value="2-METHYLCITRATE DEHYDRATASE-RELATED"/>
    <property type="match status" value="1"/>
</dbReference>
<dbReference type="OrthoDB" id="9797528at2"/>
<dbReference type="EMBL" id="BJXA01000100">
    <property type="protein sequence ID" value="GEM43474.1"/>
    <property type="molecule type" value="Genomic_DNA"/>
</dbReference>
<dbReference type="GO" id="GO:0016829">
    <property type="term" value="F:lyase activity"/>
    <property type="evidence" value="ECO:0007669"/>
    <property type="project" value="InterPro"/>
</dbReference>